<reference evidence="3 4" key="1">
    <citation type="submission" date="2016-07" db="EMBL/GenBank/DDBJ databases">
        <title>Comparative genomics of the entomopathogenic fungus Beauveria bassiana.</title>
        <authorList>
            <person name="Valero Jimenez C.A."/>
            <person name="Zwaan B.J."/>
            <person name="Van Kan J.A."/>
            <person name="Takken W."/>
            <person name="Debets A.J."/>
            <person name="Schoustra S.E."/>
            <person name="Koenraadt C.J."/>
        </authorList>
    </citation>
    <scope>NUCLEOTIDE SEQUENCE [LARGE SCALE GENOMIC DNA]</scope>
    <source>
        <strain evidence="3 4">ARSEF 8028</strain>
    </source>
</reference>
<dbReference type="PANTHER" id="PTHR46910:SF25">
    <property type="entry name" value="ABC-TRANSPORTER-REGULATING TRANSCRIPTION FACTOR"/>
    <property type="match status" value="1"/>
</dbReference>
<sequence length="526" mass="57773">MSFCSPPGVKWINSRLECPQLGGISSQLIAGVAGKLKLNGKLSAPMTGDPAPERAWEYAKTYFDEAAEQSFGIVERLWFEARLRKHLDGTASDDTGWFALRNAVWALGARLSITKTSTYSQALSKSWLFFENALSVHTEIILFSSSLPAVQALALMAYYAEGVSNVSVQYMLCSEALRLACSKGIHRKPAPSWMMSSRETAHRNWLFWSIYCLERQICSRSGRPAAVDDAAIDCQIPEEALSGKSSDAIYCHTLVELSRLCSAATKLLSNAPGREQDKTHTPLIDAVKSLNCQAATIKMAAERRGVYLDRSLSDSQPPEGLTTRQMQILQSHYHCLLLDINTPLFYPWSPPASQQRPDPQLVAQIEASCGAVVGSSRFIILAARQIDVDASCSALVSLFVPVYSFIAQFIHILQCDAAHAQSELDILDLALGYFANLKYATDGLVFLPFAKELASIASTYVDQQRNKPPKPSMDDSILEASQCGLAIDDETANIYDNADSSLLLEEASFEGWDSLLPSLTTWDTVL</sequence>
<dbReference type="GO" id="GO:0008270">
    <property type="term" value="F:zinc ion binding"/>
    <property type="evidence" value="ECO:0007669"/>
    <property type="project" value="InterPro"/>
</dbReference>
<feature type="domain" description="Xylanolytic transcriptional activator regulatory" evidence="2">
    <location>
        <begin position="169"/>
        <end position="243"/>
    </location>
</feature>
<dbReference type="InterPro" id="IPR050987">
    <property type="entry name" value="AtrR-like"/>
</dbReference>
<dbReference type="PANTHER" id="PTHR46910">
    <property type="entry name" value="TRANSCRIPTION FACTOR PDR1"/>
    <property type="match status" value="1"/>
</dbReference>
<dbReference type="SMART" id="SM00906">
    <property type="entry name" value="Fungal_trans"/>
    <property type="match status" value="1"/>
</dbReference>
<dbReference type="GO" id="GO:0003700">
    <property type="term" value="F:DNA-binding transcription factor activity"/>
    <property type="evidence" value="ECO:0007669"/>
    <property type="project" value="InterPro"/>
</dbReference>
<protein>
    <recommendedName>
        <fullName evidence="2">Xylanolytic transcriptional activator regulatory domain-containing protein</fullName>
    </recommendedName>
</protein>
<evidence type="ECO:0000313" key="4">
    <source>
        <dbReference type="Proteomes" id="UP000237441"/>
    </source>
</evidence>
<dbReference type="GO" id="GO:0003677">
    <property type="term" value="F:DNA binding"/>
    <property type="evidence" value="ECO:0007669"/>
    <property type="project" value="InterPro"/>
</dbReference>
<keyword evidence="1" id="KW-0539">Nucleus</keyword>
<dbReference type="GO" id="GO:0006351">
    <property type="term" value="P:DNA-templated transcription"/>
    <property type="evidence" value="ECO:0007669"/>
    <property type="project" value="InterPro"/>
</dbReference>
<evidence type="ECO:0000259" key="2">
    <source>
        <dbReference type="SMART" id="SM00906"/>
    </source>
</evidence>
<comment type="caution">
    <text evidence="3">The sequence shown here is derived from an EMBL/GenBank/DDBJ whole genome shotgun (WGS) entry which is preliminary data.</text>
</comment>
<name>A0A2S7YAC9_BEABA</name>
<dbReference type="EMBL" id="JRHA01000004">
    <property type="protein sequence ID" value="PQK13106.1"/>
    <property type="molecule type" value="Genomic_DNA"/>
</dbReference>
<dbReference type="AlphaFoldDB" id="A0A2S7YAC9"/>
<evidence type="ECO:0000313" key="3">
    <source>
        <dbReference type="EMBL" id="PQK13106.1"/>
    </source>
</evidence>
<dbReference type="Proteomes" id="UP000237441">
    <property type="component" value="Unassembled WGS sequence"/>
</dbReference>
<organism evidence="3 4">
    <name type="scientific">Beauveria bassiana</name>
    <name type="common">White muscardine disease fungus</name>
    <name type="synonym">Tritirachium shiotae</name>
    <dbReference type="NCBI Taxonomy" id="176275"/>
    <lineage>
        <taxon>Eukaryota</taxon>
        <taxon>Fungi</taxon>
        <taxon>Dikarya</taxon>
        <taxon>Ascomycota</taxon>
        <taxon>Pezizomycotina</taxon>
        <taxon>Sordariomycetes</taxon>
        <taxon>Hypocreomycetidae</taxon>
        <taxon>Hypocreales</taxon>
        <taxon>Cordycipitaceae</taxon>
        <taxon>Beauveria</taxon>
    </lineage>
</organism>
<dbReference type="CDD" id="cd12148">
    <property type="entry name" value="fungal_TF_MHR"/>
    <property type="match status" value="1"/>
</dbReference>
<gene>
    <name evidence="3" type="ORF">BB8028_0004g00380</name>
</gene>
<proteinExistence type="predicted"/>
<dbReference type="Pfam" id="PF04082">
    <property type="entry name" value="Fungal_trans"/>
    <property type="match status" value="1"/>
</dbReference>
<dbReference type="InterPro" id="IPR007219">
    <property type="entry name" value="XnlR_reg_dom"/>
</dbReference>
<dbReference type="OrthoDB" id="39175at2759"/>
<evidence type="ECO:0000256" key="1">
    <source>
        <dbReference type="ARBA" id="ARBA00023242"/>
    </source>
</evidence>
<accession>A0A2S7YAC9</accession>